<dbReference type="GO" id="GO:0016747">
    <property type="term" value="F:acyltransferase activity, transferring groups other than amino-acyl groups"/>
    <property type="evidence" value="ECO:0007669"/>
    <property type="project" value="InterPro"/>
</dbReference>
<dbReference type="CDD" id="cd04301">
    <property type="entry name" value="NAT_SF"/>
    <property type="match status" value="1"/>
</dbReference>
<dbReference type="Pfam" id="PF00583">
    <property type="entry name" value="Acetyltransf_1"/>
    <property type="match status" value="1"/>
</dbReference>
<feature type="domain" description="N-acetyltransferase" evidence="3">
    <location>
        <begin position="10"/>
        <end position="213"/>
    </location>
</feature>
<evidence type="ECO:0000313" key="4">
    <source>
        <dbReference type="EMBL" id="MBE9028372.1"/>
    </source>
</evidence>
<evidence type="ECO:0000313" key="5">
    <source>
        <dbReference type="Proteomes" id="UP000625316"/>
    </source>
</evidence>
<reference evidence="4" key="1">
    <citation type="submission" date="2020-10" db="EMBL/GenBank/DDBJ databases">
        <authorList>
            <person name="Castelo-Branco R."/>
            <person name="Eusebio N."/>
            <person name="Adriana R."/>
            <person name="Vieira A."/>
            <person name="Brugerolle De Fraissinette N."/>
            <person name="Rezende De Castro R."/>
            <person name="Schneider M.P."/>
            <person name="Vasconcelos V."/>
            <person name="Leao P.N."/>
        </authorList>
    </citation>
    <scope>NUCLEOTIDE SEQUENCE</scope>
    <source>
        <strain evidence="4">LEGE 11480</strain>
    </source>
</reference>
<comment type="caution">
    <text evidence="4">The sequence shown here is derived from an EMBL/GenBank/DDBJ whole genome shotgun (WGS) entry which is preliminary data.</text>
</comment>
<dbReference type="Gene3D" id="3.40.630.30">
    <property type="match status" value="1"/>
</dbReference>
<dbReference type="EMBL" id="JADEXQ010000003">
    <property type="protein sequence ID" value="MBE9028372.1"/>
    <property type="molecule type" value="Genomic_DNA"/>
</dbReference>
<evidence type="ECO:0000259" key="3">
    <source>
        <dbReference type="PROSITE" id="PS51186"/>
    </source>
</evidence>
<dbReference type="PROSITE" id="PS51186">
    <property type="entry name" value="GNAT"/>
    <property type="match status" value="1"/>
</dbReference>
<gene>
    <name evidence="4" type="ORF">IQ266_01215</name>
</gene>
<dbReference type="InterPro" id="IPR016181">
    <property type="entry name" value="Acyl_CoA_acyltransferase"/>
</dbReference>
<keyword evidence="5" id="KW-1185">Reference proteome</keyword>
<name>A0A928VL48_9CYAN</name>
<protein>
    <submittedName>
        <fullName evidence="4">GNAT family N-acetyltransferase</fullName>
    </submittedName>
</protein>
<dbReference type="Proteomes" id="UP000625316">
    <property type="component" value="Unassembled WGS sequence"/>
</dbReference>
<dbReference type="RefSeq" id="WP_264323194.1">
    <property type="nucleotide sequence ID" value="NZ_JADEXQ010000003.1"/>
</dbReference>
<dbReference type="SUPFAM" id="SSF55729">
    <property type="entry name" value="Acyl-CoA N-acyltransferases (Nat)"/>
    <property type="match status" value="1"/>
</dbReference>
<dbReference type="InterPro" id="IPR000182">
    <property type="entry name" value="GNAT_dom"/>
</dbReference>
<keyword evidence="1" id="KW-0808">Transferase</keyword>
<organism evidence="4 5">
    <name type="scientific">Romeriopsis navalis LEGE 11480</name>
    <dbReference type="NCBI Taxonomy" id="2777977"/>
    <lineage>
        <taxon>Bacteria</taxon>
        <taxon>Bacillati</taxon>
        <taxon>Cyanobacteriota</taxon>
        <taxon>Cyanophyceae</taxon>
        <taxon>Leptolyngbyales</taxon>
        <taxon>Leptolyngbyaceae</taxon>
        <taxon>Romeriopsis</taxon>
        <taxon>Romeriopsis navalis</taxon>
    </lineage>
</organism>
<evidence type="ECO:0000256" key="2">
    <source>
        <dbReference type="ARBA" id="ARBA00023315"/>
    </source>
</evidence>
<dbReference type="PANTHER" id="PTHR42919:SF8">
    <property type="entry name" value="N-ALPHA-ACETYLTRANSFERASE 50"/>
    <property type="match status" value="1"/>
</dbReference>
<proteinExistence type="predicted"/>
<sequence>MSLQFPVERLSIREAESTDVDWATELIFAAGPGLFSYIFALKPEKAKAALHQAFVVPSHALSYEYTQIIEVDEQPAGLVLGYPGSVKKQAEARMQAVMANILPLKRVPRILVNLADMTRIKQDVAADSYYILSLSITPELRHKGLGTALLNDTEALAQEQNCRNVSLDVTYNNLQGKRWLSQLGYHISCSKTSHRFEQMTDAGGLHRMERSLCHA</sequence>
<evidence type="ECO:0000256" key="1">
    <source>
        <dbReference type="ARBA" id="ARBA00022679"/>
    </source>
</evidence>
<accession>A0A928VL48</accession>
<keyword evidence="2" id="KW-0012">Acyltransferase</keyword>
<dbReference type="AlphaFoldDB" id="A0A928VL48"/>
<dbReference type="PANTHER" id="PTHR42919">
    <property type="entry name" value="N-ALPHA-ACETYLTRANSFERASE"/>
    <property type="match status" value="1"/>
</dbReference>
<dbReference type="InterPro" id="IPR051556">
    <property type="entry name" value="N-term/lysine_N-AcTrnsfr"/>
</dbReference>